<dbReference type="EMBL" id="JAPFFJ010000019">
    <property type="protein sequence ID" value="KAJ6399839.1"/>
    <property type="molecule type" value="Genomic_DNA"/>
</dbReference>
<dbReference type="Proteomes" id="UP001162972">
    <property type="component" value="Chromosome 14"/>
</dbReference>
<evidence type="ECO:0000313" key="2">
    <source>
        <dbReference type="EMBL" id="KAJ6399839.1"/>
    </source>
</evidence>
<reference evidence="2 3" key="1">
    <citation type="journal article" date="2023" name="Int. J. Mol. Sci.">
        <title>De Novo Assembly and Annotation of 11 Diverse Shrub Willow (Salix) Genomes Reveals Novel Gene Organization in Sex-Linked Regions.</title>
        <authorList>
            <person name="Hyden B."/>
            <person name="Feng K."/>
            <person name="Yates T.B."/>
            <person name="Jawdy S."/>
            <person name="Cereghino C."/>
            <person name="Smart L.B."/>
            <person name="Muchero W."/>
        </authorList>
    </citation>
    <scope>NUCLEOTIDE SEQUENCE [LARGE SCALE GENOMIC DNA]</scope>
    <source>
        <tissue evidence="2">Shoot tip</tissue>
    </source>
</reference>
<sequence>MPPNTQPNVPKNQPVPTISTWAEKVRISDATTRFTLYPICRKPASSQMHITEEMLNENLSQWNRSMVGFIPGFKMSHRMVNTIASRVWKSCGLQQVTTMANGFMVFRFSSEDVVHAVIKKGPWLFGGKAILLQQWHHLFVLTKTKYLSSRCGLCVEIDASLPKISCFDIISPLSSDPITVEVEYEWMPPHCTSCKIYGHSCKKSKQSLASKDTGAAGTKAVTASQPLLPTTTKDNNPNQDGFVTIQAKEKAKLTNHNPSSSSIP</sequence>
<dbReference type="InterPro" id="IPR025558">
    <property type="entry name" value="DUF4283"/>
</dbReference>
<dbReference type="PANTHER" id="PTHR31286:SF99">
    <property type="entry name" value="DUF4283 DOMAIN-CONTAINING PROTEIN"/>
    <property type="match status" value="1"/>
</dbReference>
<keyword evidence="3" id="KW-1185">Reference proteome</keyword>
<name>A0AAD6J946_9ROSI</name>
<dbReference type="PANTHER" id="PTHR31286">
    <property type="entry name" value="GLYCINE-RICH CELL WALL STRUCTURAL PROTEIN 1.8-LIKE"/>
    <property type="match status" value="1"/>
</dbReference>
<dbReference type="Pfam" id="PF14111">
    <property type="entry name" value="DUF4283"/>
    <property type="match status" value="1"/>
</dbReference>
<organism evidence="2 3">
    <name type="scientific">Salix udensis</name>
    <dbReference type="NCBI Taxonomy" id="889485"/>
    <lineage>
        <taxon>Eukaryota</taxon>
        <taxon>Viridiplantae</taxon>
        <taxon>Streptophyta</taxon>
        <taxon>Embryophyta</taxon>
        <taxon>Tracheophyta</taxon>
        <taxon>Spermatophyta</taxon>
        <taxon>Magnoliopsida</taxon>
        <taxon>eudicotyledons</taxon>
        <taxon>Gunneridae</taxon>
        <taxon>Pentapetalae</taxon>
        <taxon>rosids</taxon>
        <taxon>fabids</taxon>
        <taxon>Malpighiales</taxon>
        <taxon>Salicaceae</taxon>
        <taxon>Saliceae</taxon>
        <taxon>Salix</taxon>
    </lineage>
</organism>
<dbReference type="InterPro" id="IPR040256">
    <property type="entry name" value="At4g02000-like"/>
</dbReference>
<evidence type="ECO:0000313" key="3">
    <source>
        <dbReference type="Proteomes" id="UP001162972"/>
    </source>
</evidence>
<feature type="domain" description="DUF4283" evidence="1">
    <location>
        <begin position="60"/>
        <end position="142"/>
    </location>
</feature>
<comment type="caution">
    <text evidence="2">The sequence shown here is derived from an EMBL/GenBank/DDBJ whole genome shotgun (WGS) entry which is preliminary data.</text>
</comment>
<gene>
    <name evidence="2" type="ORF">OIU84_015490</name>
</gene>
<evidence type="ECO:0000259" key="1">
    <source>
        <dbReference type="Pfam" id="PF14111"/>
    </source>
</evidence>
<dbReference type="AlphaFoldDB" id="A0AAD6J946"/>
<protein>
    <recommendedName>
        <fullName evidence="1">DUF4283 domain-containing protein</fullName>
    </recommendedName>
</protein>
<proteinExistence type="predicted"/>
<accession>A0AAD6J946</accession>